<dbReference type="EMBL" id="VYZN01000070">
    <property type="protein sequence ID" value="KAE9524278.1"/>
    <property type="molecule type" value="Genomic_DNA"/>
</dbReference>
<evidence type="ECO:0000256" key="3">
    <source>
        <dbReference type="ARBA" id="ARBA00022525"/>
    </source>
</evidence>
<organism evidence="11 12">
    <name type="scientific">Aphis glycines</name>
    <name type="common">Soybean aphid</name>
    <dbReference type="NCBI Taxonomy" id="307491"/>
    <lineage>
        <taxon>Eukaryota</taxon>
        <taxon>Metazoa</taxon>
        <taxon>Ecdysozoa</taxon>
        <taxon>Arthropoda</taxon>
        <taxon>Hexapoda</taxon>
        <taxon>Insecta</taxon>
        <taxon>Pterygota</taxon>
        <taxon>Neoptera</taxon>
        <taxon>Paraneoptera</taxon>
        <taxon>Hemiptera</taxon>
        <taxon>Sternorrhyncha</taxon>
        <taxon>Aphidomorpha</taxon>
        <taxon>Aphidoidea</taxon>
        <taxon>Aphididae</taxon>
        <taxon>Aphidini</taxon>
        <taxon>Aphis</taxon>
        <taxon>Aphis</taxon>
    </lineage>
</organism>
<comment type="caution">
    <text evidence="11">The sequence shown here is derived from an EMBL/GenBank/DDBJ whole genome shotgun (WGS) entry which is preliminary data.</text>
</comment>
<evidence type="ECO:0000256" key="6">
    <source>
        <dbReference type="ARBA" id="ARBA00022729"/>
    </source>
</evidence>
<dbReference type="GO" id="GO:0016020">
    <property type="term" value="C:membrane"/>
    <property type="evidence" value="ECO:0007669"/>
    <property type="project" value="TreeGrafter"/>
</dbReference>
<dbReference type="InterPro" id="IPR002861">
    <property type="entry name" value="Reeler_dom"/>
</dbReference>
<keyword evidence="5" id="KW-0399">Innate immunity</keyword>
<keyword evidence="6" id="KW-0732">Signal</keyword>
<feature type="domain" description="Reelin" evidence="10">
    <location>
        <begin position="72"/>
        <end position="249"/>
    </location>
</feature>
<dbReference type="InterPro" id="IPR042307">
    <property type="entry name" value="Reeler_sf"/>
</dbReference>
<gene>
    <name evidence="11" type="ORF">AGLY_015317</name>
</gene>
<name>A0A6G0T1J8_APHGL</name>
<evidence type="ECO:0000256" key="4">
    <source>
        <dbReference type="ARBA" id="ARBA00022529"/>
    </source>
</evidence>
<evidence type="ECO:0000256" key="1">
    <source>
        <dbReference type="ARBA" id="ARBA00004613"/>
    </source>
</evidence>
<dbReference type="OrthoDB" id="6418377at2759"/>
<dbReference type="PANTHER" id="PTHR45828">
    <property type="entry name" value="CYTOCHROME B561/FERRIC REDUCTASE TRANSMEMBRANE"/>
    <property type="match status" value="1"/>
</dbReference>
<feature type="transmembrane region" description="Helical" evidence="9">
    <location>
        <begin position="7"/>
        <end position="25"/>
    </location>
</feature>
<comment type="subcellular location">
    <subcellularLocation>
        <location evidence="1">Secreted</location>
    </subcellularLocation>
</comment>
<keyword evidence="3" id="KW-0964">Secreted</keyword>
<dbReference type="GO" id="GO:0005576">
    <property type="term" value="C:extracellular region"/>
    <property type="evidence" value="ECO:0007669"/>
    <property type="project" value="UniProtKB-SubCell"/>
</dbReference>
<keyword evidence="9" id="KW-0812">Transmembrane</keyword>
<evidence type="ECO:0000256" key="9">
    <source>
        <dbReference type="SAM" id="Phobius"/>
    </source>
</evidence>
<sequence>MKVKFPFFPQLCLCILCVVSLYMLYWTKVSSTIAVLNSTSCVLLILPYFTRNSIYSADRMMVVNAKLALLLVSVAAFGYLKTASAYSEGAPLEVCSDLMPQHGPEAQTKDSPYTLTPNRKSVKAGESITLTLASKDFSKFKGFMVQARDSRDKPMGSFTPLPASKNNSEFKGKWKLLSCPDGPSNNTATHANAVEKSRVVLTWTAPKTLELQSFKFKFTVAKNGGEYWVGKETESIAVSQTNPGSTKRN</sequence>
<dbReference type="AlphaFoldDB" id="A0A6G0T1J8"/>
<keyword evidence="9" id="KW-0472">Membrane</keyword>
<keyword evidence="7" id="KW-0391">Immunity</keyword>
<keyword evidence="9" id="KW-1133">Transmembrane helix</keyword>
<dbReference type="InterPro" id="IPR051237">
    <property type="entry name" value="Ferric-chelate_Red/DefProt"/>
</dbReference>
<evidence type="ECO:0000256" key="5">
    <source>
        <dbReference type="ARBA" id="ARBA00022588"/>
    </source>
</evidence>
<evidence type="ECO:0000256" key="7">
    <source>
        <dbReference type="ARBA" id="ARBA00022859"/>
    </source>
</evidence>
<evidence type="ECO:0000313" key="11">
    <source>
        <dbReference type="EMBL" id="KAE9524278.1"/>
    </source>
</evidence>
<reference evidence="11 12" key="1">
    <citation type="submission" date="2019-08" db="EMBL/GenBank/DDBJ databases">
        <title>The genome of the soybean aphid Biotype 1, its phylome, world population structure and adaptation to the North American continent.</title>
        <authorList>
            <person name="Giordano R."/>
            <person name="Donthu R.K."/>
            <person name="Hernandez A.G."/>
            <person name="Wright C.L."/>
            <person name="Zimin A.V."/>
        </authorList>
    </citation>
    <scope>NUCLEOTIDE SEQUENCE [LARGE SCALE GENOMIC DNA]</scope>
    <source>
        <tissue evidence="11">Whole aphids</tissue>
    </source>
</reference>
<keyword evidence="4" id="KW-0929">Antimicrobial</keyword>
<feature type="transmembrane region" description="Helical" evidence="9">
    <location>
        <begin position="31"/>
        <end position="49"/>
    </location>
</feature>
<dbReference type="CDD" id="cd08544">
    <property type="entry name" value="Reeler"/>
    <property type="match status" value="1"/>
</dbReference>
<dbReference type="Gene3D" id="2.60.40.4060">
    <property type="entry name" value="Reeler domain"/>
    <property type="match status" value="1"/>
</dbReference>
<evidence type="ECO:0000256" key="8">
    <source>
        <dbReference type="ARBA" id="ARBA00023022"/>
    </source>
</evidence>
<evidence type="ECO:0000256" key="2">
    <source>
        <dbReference type="ARBA" id="ARBA00008501"/>
    </source>
</evidence>
<protein>
    <recommendedName>
        <fullName evidence="10">Reelin domain-containing protein</fullName>
    </recommendedName>
</protein>
<keyword evidence="8" id="KW-0044">Antibiotic</keyword>
<dbReference type="GO" id="GO:0045087">
    <property type="term" value="P:innate immune response"/>
    <property type="evidence" value="ECO:0007669"/>
    <property type="project" value="UniProtKB-KW"/>
</dbReference>
<dbReference type="PANTHER" id="PTHR45828:SF9">
    <property type="entry name" value="CELL WALL INTEGRITY AND STRESS RESPONSE COMPONENT 4-LIKE-RELATED"/>
    <property type="match status" value="1"/>
</dbReference>
<evidence type="ECO:0000313" key="12">
    <source>
        <dbReference type="Proteomes" id="UP000475862"/>
    </source>
</evidence>
<accession>A0A6G0T1J8</accession>
<dbReference type="PROSITE" id="PS51019">
    <property type="entry name" value="REELIN"/>
    <property type="match status" value="1"/>
</dbReference>
<comment type="similarity">
    <text evidence="2">Belongs to the insect defense protein family.</text>
</comment>
<proteinExistence type="inferred from homology"/>
<feature type="transmembrane region" description="Helical" evidence="9">
    <location>
        <begin position="61"/>
        <end position="80"/>
    </location>
</feature>
<dbReference type="Pfam" id="PF02014">
    <property type="entry name" value="Reeler"/>
    <property type="match status" value="1"/>
</dbReference>
<keyword evidence="12" id="KW-1185">Reference proteome</keyword>
<dbReference type="GO" id="GO:0042742">
    <property type="term" value="P:defense response to bacterium"/>
    <property type="evidence" value="ECO:0007669"/>
    <property type="project" value="UniProtKB-KW"/>
</dbReference>
<dbReference type="Proteomes" id="UP000475862">
    <property type="component" value="Unassembled WGS sequence"/>
</dbReference>
<evidence type="ECO:0000259" key="10">
    <source>
        <dbReference type="PROSITE" id="PS51019"/>
    </source>
</evidence>